<evidence type="ECO:0000313" key="3">
    <source>
        <dbReference type="EMBL" id="KAJ8894003.1"/>
    </source>
</evidence>
<organism evidence="3 4">
    <name type="scientific">Dryococelus australis</name>
    <dbReference type="NCBI Taxonomy" id="614101"/>
    <lineage>
        <taxon>Eukaryota</taxon>
        <taxon>Metazoa</taxon>
        <taxon>Ecdysozoa</taxon>
        <taxon>Arthropoda</taxon>
        <taxon>Hexapoda</taxon>
        <taxon>Insecta</taxon>
        <taxon>Pterygota</taxon>
        <taxon>Neoptera</taxon>
        <taxon>Polyneoptera</taxon>
        <taxon>Phasmatodea</taxon>
        <taxon>Verophasmatodea</taxon>
        <taxon>Anareolatae</taxon>
        <taxon>Phasmatidae</taxon>
        <taxon>Eurycanthinae</taxon>
        <taxon>Dryococelus</taxon>
    </lineage>
</organism>
<dbReference type="Pfam" id="PF02055">
    <property type="entry name" value="Glyco_hydro_30"/>
    <property type="match status" value="1"/>
</dbReference>
<dbReference type="Pfam" id="PF13358">
    <property type="entry name" value="DDE_3"/>
    <property type="match status" value="1"/>
</dbReference>
<dbReference type="InterPro" id="IPR017853">
    <property type="entry name" value="GH"/>
</dbReference>
<dbReference type="Proteomes" id="UP001159363">
    <property type="component" value="Chromosome 2"/>
</dbReference>
<name>A0ABQ9IBF0_9NEOP</name>
<evidence type="ECO:0000259" key="2">
    <source>
        <dbReference type="Pfam" id="PF13358"/>
    </source>
</evidence>
<feature type="domain" description="Tc1-like transposase DDE" evidence="2">
    <location>
        <begin position="9"/>
        <end position="59"/>
    </location>
</feature>
<dbReference type="Gene3D" id="3.30.420.10">
    <property type="entry name" value="Ribonuclease H-like superfamily/Ribonuclease H"/>
    <property type="match status" value="1"/>
</dbReference>
<dbReference type="InterPro" id="IPR036397">
    <property type="entry name" value="RNaseH_sf"/>
</dbReference>
<feature type="domain" description="Glycosyl hydrolase family 30 TIM-barrel" evidence="1">
    <location>
        <begin position="111"/>
        <end position="144"/>
    </location>
</feature>
<sequence length="146" mass="17174">MGPCYFQDDNARCHVSRAAMQWYADKNVRRLDWPAKSPDLSPIEHLWYELDSRVRARQAPPKSIAQLMEWLQEEWRRIPVDVLQTLVESMPDRVVAVIAARVHAYPNPEVLNGWTKGKQYMSDIIEVINNWVTGWMDWNMALDTNY</sequence>
<accession>A0ABQ9IBF0</accession>
<proteinExistence type="predicted"/>
<evidence type="ECO:0008006" key="5">
    <source>
        <dbReference type="Google" id="ProtNLM"/>
    </source>
</evidence>
<gene>
    <name evidence="3" type="ORF">PR048_006611</name>
</gene>
<comment type="caution">
    <text evidence="3">The sequence shown here is derived from an EMBL/GenBank/DDBJ whole genome shotgun (WGS) entry which is preliminary data.</text>
</comment>
<evidence type="ECO:0000259" key="1">
    <source>
        <dbReference type="Pfam" id="PF02055"/>
    </source>
</evidence>
<evidence type="ECO:0000313" key="4">
    <source>
        <dbReference type="Proteomes" id="UP001159363"/>
    </source>
</evidence>
<dbReference type="InterPro" id="IPR033453">
    <property type="entry name" value="Glyco_hydro_30_TIM-barrel"/>
</dbReference>
<protein>
    <recommendedName>
        <fullName evidence="5">Tc1-like transposase DDE domain-containing protein</fullName>
    </recommendedName>
</protein>
<dbReference type="InterPro" id="IPR038717">
    <property type="entry name" value="Tc1-like_DDE_dom"/>
</dbReference>
<reference evidence="3 4" key="1">
    <citation type="submission" date="2023-02" db="EMBL/GenBank/DDBJ databases">
        <title>LHISI_Scaffold_Assembly.</title>
        <authorList>
            <person name="Stuart O.P."/>
            <person name="Cleave R."/>
            <person name="Magrath M.J.L."/>
            <person name="Mikheyev A.S."/>
        </authorList>
    </citation>
    <scope>NUCLEOTIDE SEQUENCE [LARGE SCALE GENOMIC DNA]</scope>
    <source>
        <strain evidence="3">Daus_M_001</strain>
        <tissue evidence="3">Leg muscle</tissue>
    </source>
</reference>
<keyword evidence="4" id="KW-1185">Reference proteome</keyword>
<dbReference type="SUPFAM" id="SSF51445">
    <property type="entry name" value="(Trans)glycosidases"/>
    <property type="match status" value="1"/>
</dbReference>
<dbReference type="EMBL" id="JARBHB010000002">
    <property type="protein sequence ID" value="KAJ8894003.1"/>
    <property type="molecule type" value="Genomic_DNA"/>
</dbReference>